<evidence type="ECO:0000256" key="2">
    <source>
        <dbReference type="ARBA" id="ARBA00012438"/>
    </source>
</evidence>
<dbReference type="Gene3D" id="3.40.50.2300">
    <property type="match status" value="2"/>
</dbReference>
<dbReference type="InterPro" id="IPR003594">
    <property type="entry name" value="HATPase_dom"/>
</dbReference>
<dbReference type="InterPro" id="IPR036890">
    <property type="entry name" value="HATPase_C_sf"/>
</dbReference>
<dbReference type="InterPro" id="IPR005467">
    <property type="entry name" value="His_kinase_dom"/>
</dbReference>
<dbReference type="InterPro" id="IPR007891">
    <property type="entry name" value="CHASE3"/>
</dbReference>
<dbReference type="SMART" id="SM00387">
    <property type="entry name" value="HATPase_c"/>
    <property type="match status" value="1"/>
</dbReference>
<accession>A0ABY4RZ09</accession>
<dbReference type="CDD" id="cd16922">
    <property type="entry name" value="HATPase_EvgS-ArcB-TorS-like"/>
    <property type="match status" value="1"/>
</dbReference>
<feature type="domain" description="Histidine kinase" evidence="9">
    <location>
        <begin position="420"/>
        <end position="663"/>
    </location>
</feature>
<dbReference type="PRINTS" id="PR00344">
    <property type="entry name" value="BCTRLSENSOR"/>
</dbReference>
<sequence length="947" mass="103288">MPRTTSFRSAVYAGFTLAILSALALGLLTWWAAWQSQQAADYVRNSRQVLQTLTATEASFNRAEAAQRGYINLRRQSFVDERDDAIEALTGHLTLLSRAPLGGAAQERRLEALRSALDDRLQAYRELQALYDAGKPVVLEDRLVASQRLLGRIRSLLGEMEGELRADLARHEASAERQSDIARALFLVFGLALVALLGLMFWRVRSDLLARGQAEQEARHERELNGLHARALTLFNAKPDRKSVLEGTLALLAEAADRLFPVSVFYALDEWGTLRMVAGHGTPSDAKGLLDAHEGPLGHAALSGQMVRLDGLEGAGHGGGLRIETGLATLRPAELLMAPVAYQGRRLGVMVLGAARTLTERDLQFVERLAAQLGVALNNLAQLDGLNLLTSELRERGEDIQRKNEQLELASRLKSEFVASMSHELRTPLNAVIGFSEILRDGLVGPLAPQQRQYVNDIYESGRHLLALINDILDLSKIEAGQMELQLGPEQPATLAASGLSVVRERAATRRIELRADLPEDLGSVVLDSRRTLQIIFNLLSNAVKFTAEGGLVQLSMARVTREEAMARATTEHSRVFPPAGAVTAHYLQIRVSDTGIGIAPEALRELFQPFRQVDSSLSKRYEGTGLGLTMTQRLVELHGGGLELHSRPGEGSTFTVWLPWREPAARADEPPPVAPPSEPAQPEAGRGDARGDGAARILVIEDEAAAARVMRLQLESHGYQVQVSPDAENGLVAARQWRPDAIVLDVILPGMDGWDVLSQLKEEAATQRIPVVIVSVTDEPRRGFALGASQVLVKPVERDDLLAALSSMGIAMTSRPGQVLVVDDDPKAVTLVTTHLEAAGFRPSCAFSGEEALSIVRRERPDLIILDLMMPHMTGFEVLDALARRPETAGIAIVVLTAKLVTDADREALRGRVQAVLEKAEFQPNQLVAEVRRALHRRQLGHEGAV</sequence>
<feature type="transmembrane region" description="Helical" evidence="8">
    <location>
        <begin position="12"/>
        <end position="34"/>
    </location>
</feature>
<dbReference type="SUPFAM" id="SSF52172">
    <property type="entry name" value="CheY-like"/>
    <property type="match status" value="2"/>
</dbReference>
<evidence type="ECO:0000256" key="6">
    <source>
        <dbReference type="PROSITE-ProRule" id="PRU00169"/>
    </source>
</evidence>
<dbReference type="Pfam" id="PF02518">
    <property type="entry name" value="HATPase_c"/>
    <property type="match status" value="1"/>
</dbReference>
<dbReference type="SUPFAM" id="SSF47384">
    <property type="entry name" value="Homodimeric domain of signal transducing histidine kinase"/>
    <property type="match status" value="1"/>
</dbReference>
<keyword evidence="5" id="KW-0418">Kinase</keyword>
<dbReference type="EMBL" id="CP097635">
    <property type="protein sequence ID" value="URI06091.1"/>
    <property type="molecule type" value="Genomic_DNA"/>
</dbReference>
<dbReference type="InterPro" id="IPR011006">
    <property type="entry name" value="CheY-like_superfamily"/>
</dbReference>
<keyword evidence="8" id="KW-1133">Transmembrane helix</keyword>
<dbReference type="Pfam" id="PF00512">
    <property type="entry name" value="HisKA"/>
    <property type="match status" value="1"/>
</dbReference>
<dbReference type="CDD" id="cd17574">
    <property type="entry name" value="REC_OmpR"/>
    <property type="match status" value="1"/>
</dbReference>
<evidence type="ECO:0000259" key="10">
    <source>
        <dbReference type="PROSITE" id="PS50110"/>
    </source>
</evidence>
<dbReference type="PANTHER" id="PTHR43047:SF63">
    <property type="entry name" value="HISTIDINE KINASE"/>
    <property type="match status" value="1"/>
</dbReference>
<dbReference type="PROSITE" id="PS50110">
    <property type="entry name" value="RESPONSE_REGULATORY"/>
    <property type="match status" value="2"/>
</dbReference>
<dbReference type="SMART" id="SM00065">
    <property type="entry name" value="GAF"/>
    <property type="match status" value="1"/>
</dbReference>
<keyword evidence="8" id="KW-0812">Transmembrane</keyword>
<feature type="compositionally biased region" description="Pro residues" evidence="7">
    <location>
        <begin position="671"/>
        <end position="680"/>
    </location>
</feature>
<feature type="domain" description="Response regulatory" evidence="10">
    <location>
        <begin position="819"/>
        <end position="936"/>
    </location>
</feature>
<dbReference type="InterPro" id="IPR029016">
    <property type="entry name" value="GAF-like_dom_sf"/>
</dbReference>
<evidence type="ECO:0000256" key="7">
    <source>
        <dbReference type="SAM" id="MobiDB-lite"/>
    </source>
</evidence>
<evidence type="ECO:0000313" key="12">
    <source>
        <dbReference type="Proteomes" id="UP001056201"/>
    </source>
</evidence>
<feature type="transmembrane region" description="Helical" evidence="8">
    <location>
        <begin position="184"/>
        <end position="202"/>
    </location>
</feature>
<feature type="domain" description="Response regulatory" evidence="10">
    <location>
        <begin position="697"/>
        <end position="810"/>
    </location>
</feature>
<organism evidence="11 12">
    <name type="scientific">Aquincola tertiaricarbonis</name>
    <dbReference type="NCBI Taxonomy" id="391953"/>
    <lineage>
        <taxon>Bacteria</taxon>
        <taxon>Pseudomonadati</taxon>
        <taxon>Pseudomonadota</taxon>
        <taxon>Betaproteobacteria</taxon>
        <taxon>Burkholderiales</taxon>
        <taxon>Sphaerotilaceae</taxon>
        <taxon>Aquincola</taxon>
    </lineage>
</organism>
<comment type="catalytic activity">
    <reaction evidence="1">
        <text>ATP + protein L-histidine = ADP + protein N-phospho-L-histidine.</text>
        <dbReference type="EC" id="2.7.13.3"/>
    </reaction>
</comment>
<dbReference type="SUPFAM" id="SSF55781">
    <property type="entry name" value="GAF domain-like"/>
    <property type="match status" value="1"/>
</dbReference>
<protein>
    <recommendedName>
        <fullName evidence="2">histidine kinase</fullName>
        <ecNumber evidence="2">2.7.13.3</ecNumber>
    </recommendedName>
</protein>
<evidence type="ECO:0000256" key="1">
    <source>
        <dbReference type="ARBA" id="ARBA00000085"/>
    </source>
</evidence>
<evidence type="ECO:0000256" key="3">
    <source>
        <dbReference type="ARBA" id="ARBA00022553"/>
    </source>
</evidence>
<evidence type="ECO:0000313" key="11">
    <source>
        <dbReference type="EMBL" id="URI06091.1"/>
    </source>
</evidence>
<dbReference type="Gene3D" id="3.30.450.40">
    <property type="match status" value="1"/>
</dbReference>
<proteinExistence type="predicted"/>
<keyword evidence="4" id="KW-0808">Transferase</keyword>
<dbReference type="SMART" id="SM00448">
    <property type="entry name" value="REC"/>
    <property type="match status" value="2"/>
</dbReference>
<evidence type="ECO:0000256" key="8">
    <source>
        <dbReference type="SAM" id="Phobius"/>
    </source>
</evidence>
<dbReference type="InterPro" id="IPR003018">
    <property type="entry name" value="GAF"/>
</dbReference>
<dbReference type="InterPro" id="IPR003661">
    <property type="entry name" value="HisK_dim/P_dom"/>
</dbReference>
<dbReference type="Pfam" id="PF05227">
    <property type="entry name" value="CHASE3"/>
    <property type="match status" value="1"/>
</dbReference>
<evidence type="ECO:0000256" key="5">
    <source>
        <dbReference type="ARBA" id="ARBA00022777"/>
    </source>
</evidence>
<dbReference type="InterPro" id="IPR036097">
    <property type="entry name" value="HisK_dim/P_sf"/>
</dbReference>
<keyword evidence="8" id="KW-0472">Membrane</keyword>
<dbReference type="Pfam" id="PF13185">
    <property type="entry name" value="GAF_2"/>
    <property type="match status" value="1"/>
</dbReference>
<feature type="region of interest" description="Disordered" evidence="7">
    <location>
        <begin position="666"/>
        <end position="691"/>
    </location>
</feature>
<dbReference type="InterPro" id="IPR004358">
    <property type="entry name" value="Sig_transdc_His_kin-like_C"/>
</dbReference>
<feature type="modified residue" description="4-aspartylphosphate" evidence="6">
    <location>
        <position position="746"/>
    </location>
</feature>
<evidence type="ECO:0000256" key="4">
    <source>
        <dbReference type="ARBA" id="ARBA00022679"/>
    </source>
</evidence>
<dbReference type="Pfam" id="PF00072">
    <property type="entry name" value="Response_reg"/>
    <property type="match status" value="2"/>
</dbReference>
<gene>
    <name evidence="11" type="ORF">MW290_09110</name>
</gene>
<keyword evidence="12" id="KW-1185">Reference proteome</keyword>
<dbReference type="CDD" id="cd00082">
    <property type="entry name" value="HisKA"/>
    <property type="match status" value="1"/>
</dbReference>
<dbReference type="SMART" id="SM00388">
    <property type="entry name" value="HisKA"/>
    <property type="match status" value="1"/>
</dbReference>
<feature type="modified residue" description="4-aspartylphosphate" evidence="6">
    <location>
        <position position="868"/>
    </location>
</feature>
<dbReference type="PANTHER" id="PTHR43047">
    <property type="entry name" value="TWO-COMPONENT HISTIDINE PROTEIN KINASE"/>
    <property type="match status" value="1"/>
</dbReference>
<dbReference type="PROSITE" id="PS50109">
    <property type="entry name" value="HIS_KIN"/>
    <property type="match status" value="1"/>
</dbReference>
<name>A0ABY4RZ09_AQUTE</name>
<reference evidence="11" key="1">
    <citation type="submission" date="2022-05" db="EMBL/GenBank/DDBJ databases">
        <title>An RpoN-dependent PEP-CTERM gene is involved in floc formation of an Aquincola tertiaricarbonis strain.</title>
        <authorList>
            <person name="Qiu D."/>
            <person name="Xia M."/>
        </authorList>
    </citation>
    <scope>NUCLEOTIDE SEQUENCE</scope>
    <source>
        <strain evidence="11">RN12</strain>
    </source>
</reference>
<dbReference type="InterPro" id="IPR001789">
    <property type="entry name" value="Sig_transdc_resp-reg_receiver"/>
</dbReference>
<dbReference type="Proteomes" id="UP001056201">
    <property type="component" value="Chromosome 1"/>
</dbReference>
<dbReference type="RefSeq" id="WP_250194356.1">
    <property type="nucleotide sequence ID" value="NZ_CP097635.1"/>
</dbReference>
<dbReference type="EC" id="2.7.13.3" evidence="2"/>
<evidence type="ECO:0000259" key="9">
    <source>
        <dbReference type="PROSITE" id="PS50109"/>
    </source>
</evidence>
<dbReference type="Gene3D" id="3.30.565.10">
    <property type="entry name" value="Histidine kinase-like ATPase, C-terminal domain"/>
    <property type="match status" value="1"/>
</dbReference>
<keyword evidence="3 6" id="KW-0597">Phosphoprotein</keyword>
<dbReference type="Gene3D" id="1.10.287.130">
    <property type="match status" value="1"/>
</dbReference>
<dbReference type="SUPFAM" id="SSF55874">
    <property type="entry name" value="ATPase domain of HSP90 chaperone/DNA topoisomerase II/histidine kinase"/>
    <property type="match status" value="1"/>
</dbReference>